<dbReference type="Proteomes" id="UP000467700">
    <property type="component" value="Unassembled WGS sequence"/>
</dbReference>
<dbReference type="AlphaFoldDB" id="A0A8S0X8C0"/>
<evidence type="ECO:0000256" key="1">
    <source>
        <dbReference type="SAM" id="Coils"/>
    </source>
</evidence>
<organism evidence="3 4">
    <name type="scientific">Cyclocybe aegerita</name>
    <name type="common">Black poplar mushroom</name>
    <name type="synonym">Agrocybe aegerita</name>
    <dbReference type="NCBI Taxonomy" id="1973307"/>
    <lineage>
        <taxon>Eukaryota</taxon>
        <taxon>Fungi</taxon>
        <taxon>Dikarya</taxon>
        <taxon>Basidiomycota</taxon>
        <taxon>Agaricomycotina</taxon>
        <taxon>Agaricomycetes</taxon>
        <taxon>Agaricomycetidae</taxon>
        <taxon>Agaricales</taxon>
        <taxon>Agaricineae</taxon>
        <taxon>Bolbitiaceae</taxon>
        <taxon>Cyclocybe</taxon>
    </lineage>
</organism>
<comment type="caution">
    <text evidence="3">The sequence shown here is derived from an EMBL/GenBank/DDBJ whole genome shotgun (WGS) entry which is preliminary data.</text>
</comment>
<evidence type="ECO:0000313" key="4">
    <source>
        <dbReference type="Proteomes" id="UP000467700"/>
    </source>
</evidence>
<feature type="coiled-coil region" evidence="1">
    <location>
        <begin position="43"/>
        <end position="77"/>
    </location>
</feature>
<dbReference type="OrthoDB" id="62853at2759"/>
<feature type="compositionally biased region" description="Basic and acidic residues" evidence="2">
    <location>
        <begin position="245"/>
        <end position="254"/>
    </location>
</feature>
<dbReference type="EMBL" id="CACVBS010000089">
    <property type="protein sequence ID" value="CAA7270282.1"/>
    <property type="molecule type" value="Genomic_DNA"/>
</dbReference>
<accession>A0A8S0X8C0</accession>
<keyword evidence="1" id="KW-0175">Coiled coil</keyword>
<sequence length="463" mass="51108">MSCPRRSRYRYSLPGLPAAPDVSKFVSATANGSLPESFDEAKARRAVEVSDRVIAELDELKDEVQDFLIDIESRREAYVKCSQAHRDTLSLFLRLRPDPEYQGGDNSKDQSKTREKLKKDKSILSSKRPTDPESVKVRQWRLELQKAFLCPKCPPKEYIMQEIDALFTTLEGYHGMTHEQYSCSKMNKVLRHIAALPGDKVPRDAEFRFRARSRALTEKWHAQFAQVGASLTSPPVVSEGPGDGMPEKNEKKDGSDEDYEIVDSMERVDLENGTIGSPGTTMFRNLPASVLPKLRPVPSYPSHWYFEAGFASHSFSSYYIEKVPAKIGLDLYGTFPTVGLLRPELTSTTYANPPVSGTGTTAAYQRRLVGSSTTCGPPTPAVAETVFSPFQFALAPAFAPLELEPTHHFKPPPTPTPLKAFDFSLATSSGPRTRSTASNNFAVTSSSCLRVEATAAAGVEKPS</sequence>
<evidence type="ECO:0000313" key="3">
    <source>
        <dbReference type="EMBL" id="CAA7270282.1"/>
    </source>
</evidence>
<evidence type="ECO:0000256" key="2">
    <source>
        <dbReference type="SAM" id="MobiDB-lite"/>
    </source>
</evidence>
<keyword evidence="4" id="KW-1185">Reference proteome</keyword>
<gene>
    <name evidence="3" type="ORF">AAE3_LOCUS12539</name>
</gene>
<name>A0A8S0X8C0_CYCAE</name>
<reference evidence="3 4" key="1">
    <citation type="submission" date="2020-01" db="EMBL/GenBank/DDBJ databases">
        <authorList>
            <person name="Gupta K D."/>
        </authorList>
    </citation>
    <scope>NUCLEOTIDE SEQUENCE [LARGE SCALE GENOMIC DNA]</scope>
</reference>
<protein>
    <submittedName>
        <fullName evidence="3">Uncharacterized protein</fullName>
    </submittedName>
</protein>
<feature type="region of interest" description="Disordered" evidence="2">
    <location>
        <begin position="100"/>
        <end position="130"/>
    </location>
</feature>
<feature type="compositionally biased region" description="Basic and acidic residues" evidence="2">
    <location>
        <begin position="106"/>
        <end position="130"/>
    </location>
</feature>
<feature type="region of interest" description="Disordered" evidence="2">
    <location>
        <begin position="231"/>
        <end position="257"/>
    </location>
</feature>
<proteinExistence type="predicted"/>